<keyword evidence="2" id="KW-1185">Reference proteome</keyword>
<dbReference type="Proteomes" id="UP000807342">
    <property type="component" value="Unassembled WGS sequence"/>
</dbReference>
<feature type="non-terminal residue" evidence="1">
    <location>
        <position position="1"/>
    </location>
</feature>
<evidence type="ECO:0008006" key="3">
    <source>
        <dbReference type="Google" id="ProtNLM"/>
    </source>
</evidence>
<reference evidence="1" key="1">
    <citation type="submission" date="2020-11" db="EMBL/GenBank/DDBJ databases">
        <authorList>
            <consortium name="DOE Joint Genome Institute"/>
            <person name="Ahrendt S."/>
            <person name="Riley R."/>
            <person name="Andreopoulos W."/>
            <person name="Labutti K."/>
            <person name="Pangilinan J."/>
            <person name="Ruiz-Duenas F.J."/>
            <person name="Barrasa J.M."/>
            <person name="Sanchez-Garcia M."/>
            <person name="Camarero S."/>
            <person name="Miyauchi S."/>
            <person name="Serrano A."/>
            <person name="Linde D."/>
            <person name="Babiker R."/>
            <person name="Drula E."/>
            <person name="Ayuso-Fernandez I."/>
            <person name="Pacheco R."/>
            <person name="Padilla G."/>
            <person name="Ferreira P."/>
            <person name="Barriuso J."/>
            <person name="Kellner H."/>
            <person name="Castanera R."/>
            <person name="Alfaro M."/>
            <person name="Ramirez L."/>
            <person name="Pisabarro A.G."/>
            <person name="Kuo A."/>
            <person name="Tritt A."/>
            <person name="Lipzen A."/>
            <person name="He G."/>
            <person name="Yan M."/>
            <person name="Ng V."/>
            <person name="Cullen D."/>
            <person name="Martin F."/>
            <person name="Rosso M.-N."/>
            <person name="Henrissat B."/>
            <person name="Hibbett D."/>
            <person name="Martinez A.T."/>
            <person name="Grigoriev I.V."/>
        </authorList>
    </citation>
    <scope>NUCLEOTIDE SEQUENCE</scope>
    <source>
        <strain evidence="1">MF-IS2</strain>
    </source>
</reference>
<evidence type="ECO:0000313" key="2">
    <source>
        <dbReference type="Proteomes" id="UP000807342"/>
    </source>
</evidence>
<dbReference type="EMBL" id="MU153047">
    <property type="protein sequence ID" value="KAF9439986.1"/>
    <property type="molecule type" value="Genomic_DNA"/>
</dbReference>
<dbReference type="AlphaFoldDB" id="A0A9P6BUH5"/>
<name>A0A9P6BUH5_9AGAR</name>
<dbReference type="OrthoDB" id="412006at2759"/>
<gene>
    <name evidence="1" type="ORF">P691DRAFT_689105</name>
</gene>
<organism evidence="1 2">
    <name type="scientific">Macrolepiota fuliginosa MF-IS2</name>
    <dbReference type="NCBI Taxonomy" id="1400762"/>
    <lineage>
        <taxon>Eukaryota</taxon>
        <taxon>Fungi</taxon>
        <taxon>Dikarya</taxon>
        <taxon>Basidiomycota</taxon>
        <taxon>Agaricomycotina</taxon>
        <taxon>Agaricomycetes</taxon>
        <taxon>Agaricomycetidae</taxon>
        <taxon>Agaricales</taxon>
        <taxon>Agaricineae</taxon>
        <taxon>Agaricaceae</taxon>
        <taxon>Macrolepiota</taxon>
    </lineage>
</organism>
<sequence>PPWSRIRSAPSTVSLEGDNVIGAPKHPDWVCMVHLPHPGEQHLRVMAYVHSQLSLMRLAIRPDLINHCDVQIVSLYSKGEAFYFMNVYSDAQHTAIDLLSREVDCFPALTYMGGDFNVQSTDWDPGAATWPHSAKLLLELASDLGLDLGVPLVPGLMRFPFNGVDCLSVINLMFVPAREGHALRPNIDFSLRGTSDHAPLVVRVPIVPERFMVERWAIKKDSKELKLFLAEVSIGLGNLQGMPMGSPDQIETVASAMGDIISTAWRYHSSEVKLCLRSKSWWDDDCSLTLQAYWSSRQPEDWKEFRWACKATKHIFFDARIEEIATTNK</sequence>
<proteinExistence type="predicted"/>
<protein>
    <recommendedName>
        <fullName evidence="3">Endonuclease/exonuclease/phosphatase domain-containing protein</fullName>
    </recommendedName>
</protein>
<evidence type="ECO:0000313" key="1">
    <source>
        <dbReference type="EMBL" id="KAF9439986.1"/>
    </source>
</evidence>
<comment type="caution">
    <text evidence="1">The sequence shown here is derived from an EMBL/GenBank/DDBJ whole genome shotgun (WGS) entry which is preliminary data.</text>
</comment>
<dbReference type="Gene3D" id="3.60.10.10">
    <property type="entry name" value="Endonuclease/exonuclease/phosphatase"/>
    <property type="match status" value="1"/>
</dbReference>
<dbReference type="InterPro" id="IPR036691">
    <property type="entry name" value="Endo/exonu/phosph_ase_sf"/>
</dbReference>
<accession>A0A9P6BUH5</accession>
<dbReference type="SUPFAM" id="SSF56219">
    <property type="entry name" value="DNase I-like"/>
    <property type="match status" value="1"/>
</dbReference>